<dbReference type="Proteomes" id="UP000325313">
    <property type="component" value="Unassembled WGS sequence"/>
</dbReference>
<evidence type="ECO:0000313" key="3">
    <source>
        <dbReference type="Proteomes" id="UP000325313"/>
    </source>
</evidence>
<dbReference type="PANTHER" id="PTHR33096">
    <property type="entry name" value="CXC2 DOMAIN-CONTAINING PROTEIN"/>
    <property type="match status" value="1"/>
</dbReference>
<name>A0A5B0PK35_PUCGR</name>
<gene>
    <name evidence="2" type="ORF">PGTUg99_032145</name>
</gene>
<comment type="caution">
    <text evidence="2">The sequence shown here is derived from an EMBL/GenBank/DDBJ whole genome shotgun (WGS) entry which is preliminary data.</text>
</comment>
<reference evidence="2 3" key="1">
    <citation type="submission" date="2019-05" db="EMBL/GenBank/DDBJ databases">
        <title>Emergence of the Ug99 lineage of the wheat stem rust pathogen through somatic hybridization.</title>
        <authorList>
            <person name="Li F."/>
            <person name="Upadhyaya N.M."/>
            <person name="Sperschneider J."/>
            <person name="Matny O."/>
            <person name="Nguyen-Phuc H."/>
            <person name="Mago R."/>
            <person name="Raley C."/>
            <person name="Miller M.E."/>
            <person name="Silverstein K.A.T."/>
            <person name="Henningsen E."/>
            <person name="Hirsch C.D."/>
            <person name="Visser B."/>
            <person name="Pretorius Z.A."/>
            <person name="Steffenson B.J."/>
            <person name="Schwessinger B."/>
            <person name="Dodds P.N."/>
            <person name="Figueroa M."/>
        </authorList>
    </citation>
    <scope>NUCLEOTIDE SEQUENCE [LARGE SCALE GENOMIC DNA]</scope>
    <source>
        <strain evidence="2 3">Ug99</strain>
    </source>
</reference>
<dbReference type="PANTHER" id="PTHR33096:SF1">
    <property type="entry name" value="CXC1-LIKE CYSTEINE CLUSTER ASSOCIATED WITH KDZ TRANSPOSASES DOMAIN-CONTAINING PROTEIN"/>
    <property type="match status" value="1"/>
</dbReference>
<dbReference type="AlphaFoldDB" id="A0A5B0PK35"/>
<dbReference type="Pfam" id="PF18802">
    <property type="entry name" value="CxC1"/>
    <property type="match status" value="1"/>
</dbReference>
<evidence type="ECO:0000259" key="1">
    <source>
        <dbReference type="Pfam" id="PF18802"/>
    </source>
</evidence>
<protein>
    <recommendedName>
        <fullName evidence="1">CxC1-like cysteine cluster associated with KDZ transposases domain-containing protein</fullName>
    </recommendedName>
</protein>
<dbReference type="InterPro" id="IPR041320">
    <property type="entry name" value="CxC1"/>
</dbReference>
<evidence type="ECO:0000313" key="2">
    <source>
        <dbReference type="EMBL" id="KAA1100888.1"/>
    </source>
</evidence>
<accession>A0A5B0PK35</accession>
<feature type="domain" description="CxC1-like cysteine cluster associated with KDZ transposases" evidence="1">
    <location>
        <begin position="2"/>
        <end position="64"/>
    </location>
</feature>
<dbReference type="EMBL" id="VDEP01000339">
    <property type="protein sequence ID" value="KAA1100888.1"/>
    <property type="molecule type" value="Genomic_DNA"/>
</dbReference>
<sequence>MPFCTCIPDPIHFLAHGYLPSTPLFPQTGLSLRLLNFYDLLWNICNANLTTFSEVLRRWNESISVRLCIKETNKPRDLRRCLSGSVDAYWHLKRLEQDLIHTATSLTPQDVLAQQLCPACFGTSAPALDESQPKDTNQIFLKLLSHDTQRLSSLSSTLSLTHFQPTATTPFDHYPRAAPSKLSANILQLT</sequence>
<proteinExistence type="predicted"/>
<organism evidence="2 3">
    <name type="scientific">Puccinia graminis f. sp. tritici</name>
    <dbReference type="NCBI Taxonomy" id="56615"/>
    <lineage>
        <taxon>Eukaryota</taxon>
        <taxon>Fungi</taxon>
        <taxon>Dikarya</taxon>
        <taxon>Basidiomycota</taxon>
        <taxon>Pucciniomycotina</taxon>
        <taxon>Pucciniomycetes</taxon>
        <taxon>Pucciniales</taxon>
        <taxon>Pucciniaceae</taxon>
        <taxon>Puccinia</taxon>
    </lineage>
</organism>